<reference evidence="1 2" key="1">
    <citation type="submission" date="2024-04" db="EMBL/GenBank/DDBJ databases">
        <authorList>
            <consortium name="Genoscope - CEA"/>
            <person name="William W."/>
        </authorList>
    </citation>
    <scope>NUCLEOTIDE SEQUENCE [LARGE SCALE GENOMIC DNA]</scope>
</reference>
<name>A0AAV2IQB7_LYMST</name>
<sequence>LAPHVSRSRRSYLDNRVDTFPEHRFHPAQRHQDFDHLEFPFQRAAKPAHAHNMGFSNPGFTGPEYASLGLSNRGFTRPEFANPEFQNPEFVSPGLTNAGRALDGPQEELFTPLRINRFKDTPLDIGLAPEGEDDLEMEELEELLTRPLSPNLDLSAPAPQELMKKTKGSLDDYLDFMELRGIARDL</sequence>
<dbReference type="AlphaFoldDB" id="A0AAV2IQB7"/>
<dbReference type="Proteomes" id="UP001497497">
    <property type="component" value="Unassembled WGS sequence"/>
</dbReference>
<organism evidence="1 2">
    <name type="scientific">Lymnaea stagnalis</name>
    <name type="common">Great pond snail</name>
    <name type="synonym">Helix stagnalis</name>
    <dbReference type="NCBI Taxonomy" id="6523"/>
    <lineage>
        <taxon>Eukaryota</taxon>
        <taxon>Metazoa</taxon>
        <taxon>Spiralia</taxon>
        <taxon>Lophotrochozoa</taxon>
        <taxon>Mollusca</taxon>
        <taxon>Gastropoda</taxon>
        <taxon>Heterobranchia</taxon>
        <taxon>Euthyneura</taxon>
        <taxon>Panpulmonata</taxon>
        <taxon>Hygrophila</taxon>
        <taxon>Lymnaeoidea</taxon>
        <taxon>Lymnaeidae</taxon>
        <taxon>Lymnaea</taxon>
    </lineage>
</organism>
<evidence type="ECO:0000313" key="2">
    <source>
        <dbReference type="Proteomes" id="UP001497497"/>
    </source>
</evidence>
<accession>A0AAV2IQB7</accession>
<protein>
    <submittedName>
        <fullName evidence="1">Uncharacterized protein</fullName>
    </submittedName>
</protein>
<proteinExistence type="predicted"/>
<feature type="non-terminal residue" evidence="1">
    <location>
        <position position="1"/>
    </location>
</feature>
<gene>
    <name evidence="1" type="ORF">GSLYS_00021264001</name>
</gene>
<comment type="caution">
    <text evidence="1">The sequence shown here is derived from an EMBL/GenBank/DDBJ whole genome shotgun (WGS) entry which is preliminary data.</text>
</comment>
<dbReference type="EMBL" id="CAXITT010001113">
    <property type="protein sequence ID" value="CAL1547947.1"/>
    <property type="molecule type" value="Genomic_DNA"/>
</dbReference>
<keyword evidence="2" id="KW-1185">Reference proteome</keyword>
<evidence type="ECO:0000313" key="1">
    <source>
        <dbReference type="EMBL" id="CAL1547947.1"/>
    </source>
</evidence>